<evidence type="ECO:0000313" key="5">
    <source>
        <dbReference type="Proteomes" id="UP001175227"/>
    </source>
</evidence>
<dbReference type="EMBL" id="JAUEPR010000071">
    <property type="protein sequence ID" value="KAK0468511.1"/>
    <property type="molecule type" value="Genomic_DNA"/>
</dbReference>
<keyword evidence="1" id="KW-0548">Nucleotidyltransferase</keyword>
<comment type="catalytic activity">
    <reaction evidence="1">
        <text>RNA(n) + a ribonucleoside 5'-triphosphate = RNA(n+1) + diphosphate</text>
        <dbReference type="Rhea" id="RHEA:21248"/>
        <dbReference type="Rhea" id="RHEA-COMP:14527"/>
        <dbReference type="Rhea" id="RHEA-COMP:17342"/>
        <dbReference type="ChEBI" id="CHEBI:33019"/>
        <dbReference type="ChEBI" id="CHEBI:61557"/>
        <dbReference type="ChEBI" id="CHEBI:140395"/>
        <dbReference type="EC" id="2.7.7.48"/>
    </reaction>
</comment>
<dbReference type="InterPro" id="IPR007855">
    <property type="entry name" value="RDRP"/>
</dbReference>
<dbReference type="EC" id="2.7.7.48" evidence="1"/>
<protein>
    <recommendedName>
        <fullName evidence="1">RNA-dependent RNA polymerase</fullName>
        <ecNumber evidence="1">2.7.7.48</ecNumber>
    </recommendedName>
</protein>
<gene>
    <name evidence="4" type="ORF">IW261DRAFT_1573737</name>
</gene>
<evidence type="ECO:0000256" key="1">
    <source>
        <dbReference type="RuleBase" id="RU363098"/>
    </source>
</evidence>
<feature type="domain" description="RDRP core" evidence="3">
    <location>
        <begin position="108"/>
        <end position="530"/>
    </location>
</feature>
<keyword evidence="5" id="KW-1185">Reference proteome</keyword>
<comment type="similarity">
    <text evidence="1">Belongs to the RdRP family.</text>
</comment>
<name>A0AA39NMR8_9AGAR</name>
<accession>A0AA39NMR8</accession>
<dbReference type="PANTHER" id="PTHR23079:SF55">
    <property type="entry name" value="RNA-DIRECTED RNA POLYMERASE"/>
    <property type="match status" value="1"/>
</dbReference>
<dbReference type="GO" id="GO:0030422">
    <property type="term" value="P:siRNA processing"/>
    <property type="evidence" value="ECO:0007669"/>
    <property type="project" value="TreeGrafter"/>
</dbReference>
<dbReference type="PANTHER" id="PTHR23079">
    <property type="entry name" value="RNA-DEPENDENT RNA POLYMERASE"/>
    <property type="match status" value="1"/>
</dbReference>
<feature type="region of interest" description="Disordered" evidence="2">
    <location>
        <begin position="539"/>
        <end position="594"/>
    </location>
</feature>
<feature type="region of interest" description="Disordered" evidence="2">
    <location>
        <begin position="312"/>
        <end position="332"/>
    </location>
</feature>
<feature type="compositionally biased region" description="Low complexity" evidence="2">
    <location>
        <begin position="550"/>
        <end position="565"/>
    </location>
</feature>
<dbReference type="Pfam" id="PF05183">
    <property type="entry name" value="RdRP"/>
    <property type="match status" value="1"/>
</dbReference>
<sequence>MHFYPDRVDAIAEERGTTVPDLLEHYTSDNTNAVTTYVAPNDVVVAYNPQFPAFQGTTAFNYPPPSPSTPSTPTAEDHVTMVWVNEAFVAGEIERPLHGLKSFGVGCSLFNFVNLLNPLEENRNQFLGKWASRMALYLSVSVPGPRFREEDIHEQDDHFSAEKSNMTDGCGISNLPLHLKSTRQNNRMPTAVQFRLREAKGMLLLMRNGEWLDKPRSSGPPSTEERPEVWFRRLSQIKINYPATKSLDPLHLTMAILHFSSIQSPARLSAEVIINLEHNGVPAVVFEQLGRNCIQQDVEGIYSARRMHVTENRKRPLRRKKDDEDDHDAGAWFSDPHSGCPTSLGEMAMELLDSGFLPDQCNYLKQRLWRVAKTKMHAVSSQFNFELEQSCSGLVVIDLYGVLEENEIQVKSSRHEFKTDDRFEADTVLGEVVIARNPCKIPTDSRKVTAVTHPKLADMTNVIVCSIKGGTALLQYLAGGDYDGDRILVIWARAIVDTFRNAHEDYMKLPPGFEDLFERDTKTVDDFYSYFSFTDFSDSDSEMTDNSQVSTTTSADTDTDMTSMDEGMLSPPDESNPFLDNSPRRRDDEDPDEASTMATYIGGIKQSDDVLDQTQVFMRQCRKTTDEFLWWTSGLPLSVMNLRERTIKPKGYVSTGGGPVPRIRHPDWLHRRVAIAGDNFKQTKLTDFFRPAAEGESEPPLHHDIEDMEGEETQRNRIRIAVVKRKL</sequence>
<dbReference type="GO" id="GO:0003723">
    <property type="term" value="F:RNA binding"/>
    <property type="evidence" value="ECO:0007669"/>
    <property type="project" value="UniProtKB-KW"/>
</dbReference>
<comment type="caution">
    <text evidence="4">The sequence shown here is derived from an EMBL/GenBank/DDBJ whole genome shotgun (WGS) entry which is preliminary data.</text>
</comment>
<dbReference type="Proteomes" id="UP001175227">
    <property type="component" value="Unassembled WGS sequence"/>
</dbReference>
<evidence type="ECO:0000313" key="4">
    <source>
        <dbReference type="EMBL" id="KAK0468511.1"/>
    </source>
</evidence>
<proteinExistence type="inferred from homology"/>
<dbReference type="GO" id="GO:0031380">
    <property type="term" value="C:nuclear RNA-directed RNA polymerase complex"/>
    <property type="evidence" value="ECO:0007669"/>
    <property type="project" value="TreeGrafter"/>
</dbReference>
<dbReference type="GO" id="GO:0003968">
    <property type="term" value="F:RNA-directed RNA polymerase activity"/>
    <property type="evidence" value="ECO:0007669"/>
    <property type="project" value="UniProtKB-KW"/>
</dbReference>
<organism evidence="4 5">
    <name type="scientific">Armillaria novae-zelandiae</name>
    <dbReference type="NCBI Taxonomy" id="153914"/>
    <lineage>
        <taxon>Eukaryota</taxon>
        <taxon>Fungi</taxon>
        <taxon>Dikarya</taxon>
        <taxon>Basidiomycota</taxon>
        <taxon>Agaricomycotina</taxon>
        <taxon>Agaricomycetes</taxon>
        <taxon>Agaricomycetidae</taxon>
        <taxon>Agaricales</taxon>
        <taxon>Marasmiineae</taxon>
        <taxon>Physalacriaceae</taxon>
        <taxon>Armillaria</taxon>
    </lineage>
</organism>
<keyword evidence="1" id="KW-0694">RNA-binding</keyword>
<keyword evidence="1" id="KW-0696">RNA-directed RNA polymerase</keyword>
<evidence type="ECO:0000259" key="3">
    <source>
        <dbReference type="Pfam" id="PF05183"/>
    </source>
</evidence>
<evidence type="ECO:0000256" key="2">
    <source>
        <dbReference type="SAM" id="MobiDB-lite"/>
    </source>
</evidence>
<dbReference type="AlphaFoldDB" id="A0AA39NMR8"/>
<keyword evidence="1" id="KW-0808">Transferase</keyword>
<feature type="region of interest" description="Disordered" evidence="2">
    <location>
        <begin position="693"/>
        <end position="713"/>
    </location>
</feature>
<reference evidence="4" key="1">
    <citation type="submission" date="2023-06" db="EMBL/GenBank/DDBJ databases">
        <authorList>
            <consortium name="Lawrence Berkeley National Laboratory"/>
            <person name="Ahrendt S."/>
            <person name="Sahu N."/>
            <person name="Indic B."/>
            <person name="Wong-Bajracharya J."/>
            <person name="Merenyi Z."/>
            <person name="Ke H.-M."/>
            <person name="Monk M."/>
            <person name="Kocsube S."/>
            <person name="Drula E."/>
            <person name="Lipzen A."/>
            <person name="Balint B."/>
            <person name="Henrissat B."/>
            <person name="Andreopoulos B."/>
            <person name="Martin F.M."/>
            <person name="Harder C.B."/>
            <person name="Rigling D."/>
            <person name="Ford K.L."/>
            <person name="Foster G.D."/>
            <person name="Pangilinan J."/>
            <person name="Papanicolaou A."/>
            <person name="Barry K."/>
            <person name="LaButti K."/>
            <person name="Viragh M."/>
            <person name="Koriabine M."/>
            <person name="Yan M."/>
            <person name="Riley R."/>
            <person name="Champramary S."/>
            <person name="Plett K.L."/>
            <person name="Tsai I.J."/>
            <person name="Slot J."/>
            <person name="Sipos G."/>
            <person name="Plett J."/>
            <person name="Nagy L.G."/>
            <person name="Grigoriev I.V."/>
        </authorList>
    </citation>
    <scope>NUCLEOTIDE SEQUENCE</scope>
    <source>
        <strain evidence="4">ICMP 16352</strain>
    </source>
</reference>
<dbReference type="InterPro" id="IPR057596">
    <property type="entry name" value="RDRP_core"/>
</dbReference>